<evidence type="ECO:0000313" key="3">
    <source>
        <dbReference type="RefSeq" id="XP_015963090.1"/>
    </source>
</evidence>
<accession>A0A6P4D6A1</accession>
<dbReference type="AlphaFoldDB" id="A0A6P4D6A1"/>
<evidence type="ECO:0000313" key="2">
    <source>
        <dbReference type="Proteomes" id="UP000515211"/>
    </source>
</evidence>
<proteinExistence type="predicted"/>
<dbReference type="GeneID" id="107487024"/>
<dbReference type="PANTHER" id="PTHR34190">
    <property type="entry name" value="EXPRESSED PROTEIN"/>
    <property type="match status" value="1"/>
</dbReference>
<name>A0A6P4D6A1_ARADU</name>
<keyword evidence="2" id="KW-1185">Reference proteome</keyword>
<gene>
    <name evidence="3" type="primary">LOC107487024</name>
</gene>
<evidence type="ECO:0000256" key="1">
    <source>
        <dbReference type="SAM" id="MobiDB-lite"/>
    </source>
</evidence>
<dbReference type="PANTHER" id="PTHR34190:SF3">
    <property type="entry name" value="MICROSPORE-SPECIFIC PROMOTER 2"/>
    <property type="match status" value="1"/>
</dbReference>
<dbReference type="OrthoDB" id="1225832at2759"/>
<dbReference type="KEGG" id="adu:107487024"/>
<reference evidence="2" key="1">
    <citation type="journal article" date="2016" name="Nat. Genet.">
        <title>The genome sequences of Arachis duranensis and Arachis ipaensis, the diploid ancestors of cultivated peanut.</title>
        <authorList>
            <person name="Bertioli D.J."/>
            <person name="Cannon S.B."/>
            <person name="Froenicke L."/>
            <person name="Huang G."/>
            <person name="Farmer A.D."/>
            <person name="Cannon E.K."/>
            <person name="Liu X."/>
            <person name="Gao D."/>
            <person name="Clevenger J."/>
            <person name="Dash S."/>
            <person name="Ren L."/>
            <person name="Moretzsohn M.C."/>
            <person name="Shirasawa K."/>
            <person name="Huang W."/>
            <person name="Vidigal B."/>
            <person name="Abernathy B."/>
            <person name="Chu Y."/>
            <person name="Niederhuth C.E."/>
            <person name="Umale P."/>
            <person name="Araujo A.C."/>
            <person name="Kozik A."/>
            <person name="Kim K.D."/>
            <person name="Burow M.D."/>
            <person name="Varshney R.K."/>
            <person name="Wang X."/>
            <person name="Zhang X."/>
            <person name="Barkley N."/>
            <person name="Guimaraes P.M."/>
            <person name="Isobe S."/>
            <person name="Guo B."/>
            <person name="Liao B."/>
            <person name="Stalker H.T."/>
            <person name="Schmitz R.J."/>
            <person name="Scheffler B.E."/>
            <person name="Leal-Bertioli S.C."/>
            <person name="Xun X."/>
            <person name="Jackson S.A."/>
            <person name="Michelmore R."/>
            <person name="Ozias-Akins P."/>
        </authorList>
    </citation>
    <scope>NUCLEOTIDE SEQUENCE [LARGE SCALE GENOMIC DNA]</scope>
    <source>
        <strain evidence="2">cv. V14167</strain>
    </source>
</reference>
<protein>
    <submittedName>
        <fullName evidence="3">Uncharacterized protein LOC107487024</fullName>
    </submittedName>
</protein>
<feature type="region of interest" description="Disordered" evidence="1">
    <location>
        <begin position="153"/>
        <end position="189"/>
    </location>
</feature>
<dbReference type="Proteomes" id="UP000515211">
    <property type="component" value="Chromosome 5"/>
</dbReference>
<sequence>MEDTKTKLPSHESTIPLIARLDHLEFIMKYLERKQRSGNNNNNNSNVNVSAEKQSGELVAKKEAFFKGTLLDRVASLEHRLYQLCMEMDSSGSSYPLSITSTQDSGESSSSQESKGEICYSFPTFNNLPNHGHKAMLHNHTRTLLELQEQREGIKNPMKNSSKQQVVKNSKAKKKEKKGTVSVAKKRNPPISWPHLKLLGC</sequence>
<dbReference type="RefSeq" id="XP_015963090.1">
    <property type="nucleotide sequence ID" value="XM_016107604.3"/>
</dbReference>
<feature type="compositionally biased region" description="Low complexity" evidence="1">
    <location>
        <begin position="159"/>
        <end position="169"/>
    </location>
</feature>
<organism evidence="2 3">
    <name type="scientific">Arachis duranensis</name>
    <name type="common">Wild peanut</name>
    <dbReference type="NCBI Taxonomy" id="130453"/>
    <lineage>
        <taxon>Eukaryota</taxon>
        <taxon>Viridiplantae</taxon>
        <taxon>Streptophyta</taxon>
        <taxon>Embryophyta</taxon>
        <taxon>Tracheophyta</taxon>
        <taxon>Spermatophyta</taxon>
        <taxon>Magnoliopsida</taxon>
        <taxon>eudicotyledons</taxon>
        <taxon>Gunneridae</taxon>
        <taxon>Pentapetalae</taxon>
        <taxon>rosids</taxon>
        <taxon>fabids</taxon>
        <taxon>Fabales</taxon>
        <taxon>Fabaceae</taxon>
        <taxon>Papilionoideae</taxon>
        <taxon>50 kb inversion clade</taxon>
        <taxon>dalbergioids sensu lato</taxon>
        <taxon>Dalbergieae</taxon>
        <taxon>Pterocarpus clade</taxon>
        <taxon>Arachis</taxon>
    </lineage>
</organism>
<reference evidence="3" key="2">
    <citation type="submission" date="2025-08" db="UniProtKB">
        <authorList>
            <consortium name="RefSeq"/>
        </authorList>
    </citation>
    <scope>IDENTIFICATION</scope>
    <source>
        <tissue evidence="3">Whole plant</tissue>
    </source>
</reference>